<dbReference type="SUPFAM" id="SSF51735">
    <property type="entry name" value="NAD(P)-binding Rossmann-fold domains"/>
    <property type="match status" value="1"/>
</dbReference>
<feature type="region of interest" description="Disordered" evidence="1">
    <location>
        <begin position="46"/>
        <end position="68"/>
    </location>
</feature>
<evidence type="ECO:0000313" key="2">
    <source>
        <dbReference type="EMBL" id="KAF6271017.1"/>
    </source>
</evidence>
<name>A0A7J7R4Q7_PIPKU</name>
<dbReference type="GO" id="GO:0016301">
    <property type="term" value="F:kinase activity"/>
    <property type="evidence" value="ECO:0007669"/>
    <property type="project" value="UniProtKB-KW"/>
</dbReference>
<comment type="caution">
    <text evidence="2">The sequence shown here is derived from an EMBL/GenBank/DDBJ whole genome shotgun (WGS) entry which is preliminary data.</text>
</comment>
<dbReference type="PANTHER" id="PTHR48079">
    <property type="entry name" value="PROTEIN YEEZ"/>
    <property type="match status" value="1"/>
</dbReference>
<dbReference type="GO" id="GO:0005737">
    <property type="term" value="C:cytoplasm"/>
    <property type="evidence" value="ECO:0007669"/>
    <property type="project" value="TreeGrafter"/>
</dbReference>
<dbReference type="Gene3D" id="3.40.50.720">
    <property type="entry name" value="NAD(P)-binding Rossmann-like Domain"/>
    <property type="match status" value="1"/>
</dbReference>
<dbReference type="EMBL" id="JACAGB010000097">
    <property type="protein sequence ID" value="KAF6271017.1"/>
    <property type="molecule type" value="Genomic_DNA"/>
</dbReference>
<proteinExistence type="predicted"/>
<dbReference type="InterPro" id="IPR051783">
    <property type="entry name" value="NAD(P)-dependent_oxidoreduct"/>
</dbReference>
<keyword evidence="2" id="KW-0418">Kinase</keyword>
<reference evidence="2 3" key="1">
    <citation type="journal article" date="2020" name="Nature">
        <title>Six reference-quality genomes reveal evolution of bat adaptations.</title>
        <authorList>
            <person name="Jebb D."/>
            <person name="Huang Z."/>
            <person name="Pippel M."/>
            <person name="Hughes G.M."/>
            <person name="Lavrichenko K."/>
            <person name="Devanna P."/>
            <person name="Winkler S."/>
            <person name="Jermiin L.S."/>
            <person name="Skirmuntt E.C."/>
            <person name="Katzourakis A."/>
            <person name="Burkitt-Gray L."/>
            <person name="Ray D.A."/>
            <person name="Sullivan K.A.M."/>
            <person name="Roscito J.G."/>
            <person name="Kirilenko B.M."/>
            <person name="Davalos L.M."/>
            <person name="Corthals A.P."/>
            <person name="Power M.L."/>
            <person name="Jones G."/>
            <person name="Ransome R.D."/>
            <person name="Dechmann D.K.N."/>
            <person name="Locatelli A.G."/>
            <person name="Puechmaille S.J."/>
            <person name="Fedrigo O."/>
            <person name="Jarvis E.D."/>
            <person name="Hiller M."/>
            <person name="Vernes S.C."/>
            <person name="Myers E.W."/>
            <person name="Teeling E.C."/>
        </authorList>
    </citation>
    <scope>NUCLEOTIDE SEQUENCE [LARGE SCALE GENOMIC DNA]</scope>
    <source>
        <strain evidence="2">MPipKuh1</strain>
        <tissue evidence="2">Flight muscle</tissue>
    </source>
</reference>
<dbReference type="GO" id="GO:0004029">
    <property type="term" value="F:aldehyde dehydrogenase (NAD+) activity"/>
    <property type="evidence" value="ECO:0007669"/>
    <property type="project" value="TreeGrafter"/>
</dbReference>
<protein>
    <submittedName>
        <fullName evidence="2">Adenylate kinase 7</fullName>
    </submittedName>
</protein>
<dbReference type="PANTHER" id="PTHR48079:SF6">
    <property type="entry name" value="NAD(P)-BINDING DOMAIN-CONTAINING PROTEIN-RELATED"/>
    <property type="match status" value="1"/>
</dbReference>
<dbReference type="Proteomes" id="UP000558488">
    <property type="component" value="Unassembled WGS sequence"/>
</dbReference>
<feature type="compositionally biased region" description="Acidic residues" evidence="1">
    <location>
        <begin position="47"/>
        <end position="57"/>
    </location>
</feature>
<organism evidence="2 3">
    <name type="scientific">Pipistrellus kuhlii</name>
    <name type="common">Kuhl's pipistrelle</name>
    <dbReference type="NCBI Taxonomy" id="59472"/>
    <lineage>
        <taxon>Eukaryota</taxon>
        <taxon>Metazoa</taxon>
        <taxon>Chordata</taxon>
        <taxon>Craniata</taxon>
        <taxon>Vertebrata</taxon>
        <taxon>Euteleostomi</taxon>
        <taxon>Mammalia</taxon>
        <taxon>Eutheria</taxon>
        <taxon>Laurasiatheria</taxon>
        <taxon>Chiroptera</taxon>
        <taxon>Yangochiroptera</taxon>
        <taxon>Vespertilionidae</taxon>
        <taxon>Pipistrellus</taxon>
    </lineage>
</organism>
<dbReference type="AlphaFoldDB" id="A0A7J7R4Q7"/>
<sequence length="367" mass="41164">MADDDEIGRPEKVIRIQRVFINLLDSYSSGNIGKFLSNCVVGASLEEMTEEEEEDDESKSALPDASSSKLKEGTFQIVGTLSTSRKPSPDFALETYADISREELLMRLMECDVIIYNITEDPKQAEEALWAVSALNEEVNHFEKRKVFILVSTVMTWARSKPLDPEDTEIPFTEEDYRRRKHHPNFLDHINAEKMVLKFGKNIKKFATYVIASGLQYGLEGGILHFFFKLAWLGEVPALPVFGDGTNVIPAIHVLDLAGVIQNVIDHVPKVRYLVAVDDSVQTLEDLVKQDSIDHLLVNLRMEALFVKENFNIRWVSQAGFVENIGSVLREYKQSRGLLVTAAPRPRAPGLSSLPGPSFSCPILLQG</sequence>
<dbReference type="InterPro" id="IPR036291">
    <property type="entry name" value="NAD(P)-bd_dom_sf"/>
</dbReference>
<keyword evidence="3" id="KW-1185">Reference proteome</keyword>
<evidence type="ECO:0000256" key="1">
    <source>
        <dbReference type="SAM" id="MobiDB-lite"/>
    </source>
</evidence>
<accession>A0A7J7R4Q7</accession>
<keyword evidence="2" id="KW-0808">Transferase</keyword>
<gene>
    <name evidence="2" type="ORF">mPipKuh1_000496</name>
</gene>
<evidence type="ECO:0000313" key="3">
    <source>
        <dbReference type="Proteomes" id="UP000558488"/>
    </source>
</evidence>